<evidence type="ECO:0000256" key="6">
    <source>
        <dbReference type="ARBA" id="ARBA00022806"/>
    </source>
</evidence>
<evidence type="ECO:0000256" key="10">
    <source>
        <dbReference type="SAM" id="MobiDB-lite"/>
    </source>
</evidence>
<evidence type="ECO:0000256" key="7">
    <source>
        <dbReference type="ARBA" id="ARBA00022833"/>
    </source>
</evidence>
<dbReference type="InterPro" id="IPR038718">
    <property type="entry name" value="SNF2-like_sf"/>
</dbReference>
<keyword evidence="3" id="KW-0547">Nucleotide-binding</keyword>
<feature type="region of interest" description="Disordered" evidence="10">
    <location>
        <begin position="182"/>
        <end position="208"/>
    </location>
</feature>
<proteinExistence type="predicted"/>
<feature type="domain" description="RanBP2-type" evidence="12">
    <location>
        <begin position="2"/>
        <end position="33"/>
    </location>
</feature>
<dbReference type="Gene3D" id="3.40.50.10810">
    <property type="entry name" value="Tandem AAA-ATPase domain"/>
    <property type="match status" value="1"/>
</dbReference>
<dbReference type="CDD" id="cd18793">
    <property type="entry name" value="SF2_C_SNF"/>
    <property type="match status" value="1"/>
</dbReference>
<evidence type="ECO:0000259" key="11">
    <source>
        <dbReference type="PROSITE" id="PS50089"/>
    </source>
</evidence>
<evidence type="ECO:0000256" key="9">
    <source>
        <dbReference type="PROSITE-ProRule" id="PRU00322"/>
    </source>
</evidence>
<sequence length="1070" mass="117373">MAAGGGVWSCAHCTLENMATARSCAACLRPRAAPPAAKRPSASPSASAPPTAPKKPRAAFFGSVGSSKEQDALRLQRKMQQMRDLGIDLPDDALAELLARNCYCVHVAASEFFEQQAASETAADGDAAAQHPRVADALAFLESDFLGAPFRLLGRVSMAAALTRAGARLAVGDRVIFQGENVGRKRSRPSSSSGGGATGSPPKDADAVPAATADGIVRVSSMEHDTPLGRLDRDMERVFHPLLKEGLVVLGGVCVDAPPSSQVFAKFKMMVVVFVHPRAFDIFREGHALFHLSDLLYVVLDTMHSGSRGQTPLTAALAAAAAETSIPEDVDVLFSSFTGARDDGDATRVESLAPYLNAIELRPHQHQALAWMLGRETQSDAAFLSSNPLWEQRLFHDQEAFFLNPFEKIASLEAPSPPTPCRGGILADDMGMGKTMMMLSLIAHQKLFSSSGPDADPSGTVPLLSSRGRPRQTLIVCPLSLLHQWKREIEERFRPQTLRVFVYYGDDRDGHSSTASDVVLTTYGVLSSEFVATTKTPGWLLSTEWYRVILDEAHSIKTRTTTYFRSCLALKAEHRWCLTGTPLQNGLGDLFSLLCFLRYEPWCRPTWWTRVIARPMDVPSQSTEAGNAHALALARLQVILKPVLLRRTKLSRDADGNCLVQLPPRHIEVVELQFSAEERAFYQAVYDRSRAEFNGFVASGTTMSSYVAIFALLLRLRQACDHPLLALGRQSESAAAASRAEDKAARLLQRQANESNEAFFQRIAQQLQQETVSVSAASATDDSKDGSRPANAYIENVLAQIQEEGLDAQECPVCLDAPRQAVLTACAHLLCSECLRESVANDPENGCPVCRVPVDMAKVYSLADTQADADAAEATPNESQSGMYLSTKLHRLLTDIQHIRNENERMEDPAQRRKVVVFSQWTHMLEMVAQLLAERGVGHAVFHGSMPQEARERVLRRFSTDDSVEVLVISLRAGGVGLNLTRASVVLLLDPWWNPGVEDQAIDRVHRLGQSRDVLVRRYVVRDTVEDMILALQQRKARLARHVLVASHRNGADDQSSDRLSMEDLLAFFR</sequence>
<keyword evidence="7" id="KW-0862">Zinc</keyword>
<dbReference type="PROSITE" id="PS01358">
    <property type="entry name" value="ZF_RANBP2_1"/>
    <property type="match status" value="1"/>
</dbReference>
<feature type="region of interest" description="Disordered" evidence="10">
    <location>
        <begin position="35"/>
        <end position="65"/>
    </location>
</feature>
<dbReference type="Pfam" id="PF00176">
    <property type="entry name" value="SNF2-rel_dom"/>
    <property type="match status" value="1"/>
</dbReference>
<dbReference type="GO" id="GO:0008270">
    <property type="term" value="F:zinc ion binding"/>
    <property type="evidence" value="ECO:0007669"/>
    <property type="project" value="UniProtKB-KW"/>
</dbReference>
<dbReference type="InterPro" id="IPR001650">
    <property type="entry name" value="Helicase_C-like"/>
</dbReference>
<evidence type="ECO:0000259" key="13">
    <source>
        <dbReference type="PROSITE" id="PS51192"/>
    </source>
</evidence>
<dbReference type="InterPro" id="IPR050628">
    <property type="entry name" value="SNF2_RAD54_helicase_TF"/>
</dbReference>
<gene>
    <name evidence="15" type="ORF">P43SY_002287</name>
</gene>
<dbReference type="PANTHER" id="PTHR45626">
    <property type="entry name" value="TRANSCRIPTION TERMINATION FACTOR 2-RELATED"/>
    <property type="match status" value="1"/>
</dbReference>
<dbReference type="SMART" id="SM00184">
    <property type="entry name" value="RING"/>
    <property type="match status" value="1"/>
</dbReference>
<dbReference type="GO" id="GO:0016787">
    <property type="term" value="F:hydrolase activity"/>
    <property type="evidence" value="ECO:0007669"/>
    <property type="project" value="UniProtKB-KW"/>
</dbReference>
<keyword evidence="4 9" id="KW-0863">Zinc-finger</keyword>
<evidence type="ECO:0000256" key="3">
    <source>
        <dbReference type="ARBA" id="ARBA00022741"/>
    </source>
</evidence>
<dbReference type="Proteomes" id="UP001209570">
    <property type="component" value="Unassembled WGS sequence"/>
</dbReference>
<evidence type="ECO:0000256" key="8">
    <source>
        <dbReference type="ARBA" id="ARBA00022840"/>
    </source>
</evidence>
<dbReference type="SUPFAM" id="SSF57850">
    <property type="entry name" value="RING/U-box"/>
    <property type="match status" value="1"/>
</dbReference>
<feature type="compositionally biased region" description="Low complexity" evidence="10">
    <location>
        <begin position="35"/>
        <end position="49"/>
    </location>
</feature>
<dbReference type="SMART" id="SM00547">
    <property type="entry name" value="ZnF_RBZ"/>
    <property type="match status" value="1"/>
</dbReference>
<dbReference type="Gene3D" id="3.40.50.300">
    <property type="entry name" value="P-loop containing nucleotide triphosphate hydrolases"/>
    <property type="match status" value="2"/>
</dbReference>
<dbReference type="Pfam" id="PF00271">
    <property type="entry name" value="Helicase_C"/>
    <property type="match status" value="1"/>
</dbReference>
<evidence type="ECO:0000256" key="4">
    <source>
        <dbReference type="ARBA" id="ARBA00022771"/>
    </source>
</evidence>
<dbReference type="GO" id="GO:0008094">
    <property type="term" value="F:ATP-dependent activity, acting on DNA"/>
    <property type="evidence" value="ECO:0007669"/>
    <property type="project" value="TreeGrafter"/>
</dbReference>
<dbReference type="EMBL" id="JAKCXM010000004">
    <property type="protein sequence ID" value="KAJ0409397.1"/>
    <property type="molecule type" value="Genomic_DNA"/>
</dbReference>
<keyword evidence="6" id="KW-0347">Helicase</keyword>
<evidence type="ECO:0000256" key="2">
    <source>
        <dbReference type="ARBA" id="ARBA00022723"/>
    </source>
</evidence>
<dbReference type="PROSITE" id="PS50089">
    <property type="entry name" value="ZF_RING_2"/>
    <property type="match status" value="1"/>
</dbReference>
<dbReference type="GO" id="GO:0004386">
    <property type="term" value="F:helicase activity"/>
    <property type="evidence" value="ECO:0007669"/>
    <property type="project" value="UniProtKB-KW"/>
</dbReference>
<dbReference type="PROSITE" id="PS50199">
    <property type="entry name" value="ZF_RANBP2_2"/>
    <property type="match status" value="1"/>
</dbReference>
<dbReference type="InterPro" id="IPR001841">
    <property type="entry name" value="Znf_RING"/>
</dbReference>
<dbReference type="GO" id="GO:0005524">
    <property type="term" value="F:ATP binding"/>
    <property type="evidence" value="ECO:0007669"/>
    <property type="project" value="UniProtKB-KW"/>
</dbReference>
<dbReference type="InterPro" id="IPR017907">
    <property type="entry name" value="Znf_RING_CS"/>
</dbReference>
<dbReference type="GO" id="GO:0006281">
    <property type="term" value="P:DNA repair"/>
    <property type="evidence" value="ECO:0007669"/>
    <property type="project" value="TreeGrafter"/>
</dbReference>
<evidence type="ECO:0000259" key="14">
    <source>
        <dbReference type="PROSITE" id="PS51194"/>
    </source>
</evidence>
<dbReference type="InterPro" id="IPR014001">
    <property type="entry name" value="Helicase_ATP-bd"/>
</dbReference>
<dbReference type="PROSITE" id="PS00518">
    <property type="entry name" value="ZF_RING_1"/>
    <property type="match status" value="1"/>
</dbReference>
<dbReference type="AlphaFoldDB" id="A0AAD5M982"/>
<reference evidence="15" key="1">
    <citation type="submission" date="2021-12" db="EMBL/GenBank/DDBJ databases">
        <title>Prjna785345.</title>
        <authorList>
            <person name="Rujirawat T."/>
            <person name="Krajaejun T."/>
        </authorList>
    </citation>
    <scope>NUCLEOTIDE SEQUENCE</scope>
    <source>
        <strain evidence="15">Pi057C3</strain>
    </source>
</reference>
<dbReference type="Pfam" id="PF13920">
    <property type="entry name" value="zf-C3HC4_3"/>
    <property type="match status" value="1"/>
</dbReference>
<evidence type="ECO:0000259" key="12">
    <source>
        <dbReference type="PROSITE" id="PS50199"/>
    </source>
</evidence>
<dbReference type="SUPFAM" id="SSF52540">
    <property type="entry name" value="P-loop containing nucleoside triphosphate hydrolases"/>
    <property type="match status" value="2"/>
</dbReference>
<dbReference type="Gene3D" id="3.30.40.10">
    <property type="entry name" value="Zinc/RING finger domain, C3HC4 (zinc finger)"/>
    <property type="match status" value="1"/>
</dbReference>
<keyword evidence="2" id="KW-0479">Metal-binding</keyword>
<evidence type="ECO:0000313" key="16">
    <source>
        <dbReference type="Proteomes" id="UP001209570"/>
    </source>
</evidence>
<dbReference type="SMART" id="SM00490">
    <property type="entry name" value="HELICc"/>
    <property type="match status" value="1"/>
</dbReference>
<dbReference type="InterPro" id="IPR013083">
    <property type="entry name" value="Znf_RING/FYVE/PHD"/>
</dbReference>
<evidence type="ECO:0000256" key="1">
    <source>
        <dbReference type="ARBA" id="ARBA00017887"/>
    </source>
</evidence>
<accession>A0AAD5M982</accession>
<comment type="caution">
    <text evidence="15">The sequence shown here is derived from an EMBL/GenBank/DDBJ whole genome shotgun (WGS) entry which is preliminary data.</text>
</comment>
<dbReference type="CDD" id="cd18008">
    <property type="entry name" value="DEXDc_SHPRH-like"/>
    <property type="match status" value="1"/>
</dbReference>
<dbReference type="Gene3D" id="4.10.1060.10">
    <property type="entry name" value="Zinc finger, RanBP2-type"/>
    <property type="match status" value="1"/>
</dbReference>
<dbReference type="PROSITE" id="PS51194">
    <property type="entry name" value="HELICASE_CTER"/>
    <property type="match status" value="1"/>
</dbReference>
<feature type="domain" description="RING-type" evidence="11">
    <location>
        <begin position="811"/>
        <end position="851"/>
    </location>
</feature>
<keyword evidence="16" id="KW-1185">Reference proteome</keyword>
<dbReference type="InterPro" id="IPR027417">
    <property type="entry name" value="P-loop_NTPase"/>
</dbReference>
<dbReference type="InterPro" id="IPR049730">
    <property type="entry name" value="SNF2/RAD54-like_C"/>
</dbReference>
<keyword evidence="5" id="KW-0378">Hydrolase</keyword>
<feature type="domain" description="Helicase C-terminal" evidence="14">
    <location>
        <begin position="894"/>
        <end position="1066"/>
    </location>
</feature>
<dbReference type="InterPro" id="IPR001876">
    <property type="entry name" value="Znf_RanBP2"/>
</dbReference>
<dbReference type="GO" id="GO:0005634">
    <property type="term" value="C:nucleus"/>
    <property type="evidence" value="ECO:0007669"/>
    <property type="project" value="TreeGrafter"/>
</dbReference>
<dbReference type="SMART" id="SM00487">
    <property type="entry name" value="DEXDc"/>
    <property type="match status" value="1"/>
</dbReference>
<evidence type="ECO:0000313" key="15">
    <source>
        <dbReference type="EMBL" id="KAJ0409397.1"/>
    </source>
</evidence>
<dbReference type="InterPro" id="IPR000330">
    <property type="entry name" value="SNF2_N"/>
</dbReference>
<keyword evidence="8" id="KW-0067">ATP-binding</keyword>
<dbReference type="PROSITE" id="PS51192">
    <property type="entry name" value="HELICASE_ATP_BIND_1"/>
    <property type="match status" value="1"/>
</dbReference>
<organism evidence="15 16">
    <name type="scientific">Pythium insidiosum</name>
    <name type="common">Pythiosis disease agent</name>
    <dbReference type="NCBI Taxonomy" id="114742"/>
    <lineage>
        <taxon>Eukaryota</taxon>
        <taxon>Sar</taxon>
        <taxon>Stramenopiles</taxon>
        <taxon>Oomycota</taxon>
        <taxon>Peronosporomycetes</taxon>
        <taxon>Pythiales</taxon>
        <taxon>Pythiaceae</taxon>
        <taxon>Pythium</taxon>
    </lineage>
</organism>
<name>A0AAD5M982_PYTIN</name>
<evidence type="ECO:0000256" key="5">
    <source>
        <dbReference type="ARBA" id="ARBA00022801"/>
    </source>
</evidence>
<feature type="domain" description="Helicase ATP-binding" evidence="13">
    <location>
        <begin position="415"/>
        <end position="600"/>
    </location>
</feature>
<protein>
    <recommendedName>
        <fullName evidence="1">RanBP-type and C3HC4-type zinc finger-containing protein 1</fullName>
    </recommendedName>
</protein>
<dbReference type="PANTHER" id="PTHR45626:SF22">
    <property type="entry name" value="DNA REPAIR PROTEIN RAD5"/>
    <property type="match status" value="1"/>
</dbReference>